<keyword evidence="17" id="KW-0175">Coiled coil</keyword>
<dbReference type="SMART" id="SM00060">
    <property type="entry name" value="FN3"/>
    <property type="match status" value="2"/>
</dbReference>
<dbReference type="SMART" id="SM00408">
    <property type="entry name" value="IGc2"/>
    <property type="match status" value="4"/>
</dbReference>
<dbReference type="GO" id="GO:0005886">
    <property type="term" value="C:plasma membrane"/>
    <property type="evidence" value="ECO:0007669"/>
    <property type="project" value="TreeGrafter"/>
</dbReference>
<feature type="domain" description="Ig-like" evidence="19">
    <location>
        <begin position="245"/>
        <end position="320"/>
    </location>
</feature>
<dbReference type="SUPFAM" id="SSF46689">
    <property type="entry name" value="Homeodomain-like"/>
    <property type="match status" value="1"/>
</dbReference>
<evidence type="ECO:0000256" key="6">
    <source>
        <dbReference type="ARBA" id="ARBA00022737"/>
    </source>
</evidence>
<evidence type="ECO:0000259" key="19">
    <source>
        <dbReference type="PROSITE" id="PS50835"/>
    </source>
</evidence>
<dbReference type="InterPro" id="IPR003961">
    <property type="entry name" value="FN3_dom"/>
</dbReference>
<dbReference type="SUPFAM" id="SSF48726">
    <property type="entry name" value="Immunoglobulin"/>
    <property type="match status" value="4"/>
</dbReference>
<keyword evidence="8" id="KW-1133">Transmembrane helix</keyword>
<dbReference type="GO" id="GO:0005634">
    <property type="term" value="C:nucleus"/>
    <property type="evidence" value="ECO:0007669"/>
    <property type="project" value="UniProtKB-SubCell"/>
</dbReference>
<evidence type="ECO:0000256" key="5">
    <source>
        <dbReference type="ARBA" id="ARBA00022729"/>
    </source>
</evidence>
<feature type="compositionally biased region" description="Polar residues" evidence="18">
    <location>
        <begin position="1373"/>
        <end position="1391"/>
    </location>
</feature>
<dbReference type="GO" id="GO:0030424">
    <property type="term" value="C:axon"/>
    <property type="evidence" value="ECO:0007669"/>
    <property type="project" value="TreeGrafter"/>
</dbReference>
<dbReference type="Gene3D" id="4.10.280.10">
    <property type="entry name" value="Helix-loop-helix DNA-binding domain"/>
    <property type="match status" value="1"/>
</dbReference>
<evidence type="ECO:0000256" key="14">
    <source>
        <dbReference type="ARBA" id="ARBA00038144"/>
    </source>
</evidence>
<feature type="compositionally biased region" description="Basic and acidic residues" evidence="18">
    <location>
        <begin position="980"/>
        <end position="990"/>
    </location>
</feature>
<reference evidence="22" key="1">
    <citation type="submission" date="2020-11" db="EMBL/GenBank/DDBJ databases">
        <authorList>
            <person name="Tran Van P."/>
        </authorList>
    </citation>
    <scope>NUCLEOTIDE SEQUENCE</scope>
</reference>
<sequence length="1515" mass="166955">MYQCTSTFRGGQCDSLYDVPVYEYIQGWTVSMMYQCTSTFRGGQCDSLYDVPVYEYIQGWTVSMMYQCTSTFKGGQCDSLYDVPVYEYIQGWTVSMMYQCTSTFKGGQCDSLYDVPVYEYIQGNMNAPVGIMAQTAVGLCFGLLLFAVPLAADVGGLVFVRSPEPLTAPPGDEVVFDCSLNVPAEQVRWRHDSHMVQRNHSEASSHLEVQVQDKRQTGDYQCVAWFGASALASIPARLTLAEIEPFAPREAQSYTVTKGNTVALRCDAPYSQPPAGLHYHKDGHKLPESMGTLLLQNVTSKDSGSYTCSAINYLTGQVVTQPHPMNLTVLSEGPDEEPHFLTTPPNNYTAQYGSNLTLECSAVGNPPPRVTWLKYGGSLPRNRTELHPGGLLLWNLEKGDEGTYVCGVNNGVGKRLKHVIMLYLQEPPEIVHEPKNSLVEEGGEVTLECVVKGSPPPQVSWLLNGESLQNDSHMRITGGKLHISQLEKRHAGIFQCFASNPLGTRYGSAMLQVLPKPVMAQPLDESLAPGGDGVAFEKPFDGNRLNLPTPSPIEGRGHGKHDGKGRKDRKHKGNGERNLEPFLMLVAISFRSFHSPKLCYVCGIDCTNICFLYPNFIVLLDIVVMQQERMRVVAVMIPPSRPNITRLTDTSVMVRWSVPPNTGLPIQFFKVQHREMGRRRGGPRSRGTQGKSSRWKTNNEDIPPHIRSYEVDDLEPDHTYRFRIAAVYSNNDNQLGPNSARFHLHRGSHLKNSPTLLHTQAVSPSVIQIFWQFPPSHGPVDGFYVYYRATSSAGDYVKATVEGETTRSFNITHLLPDTSYDIKIQSFTIVGASDFSSILTNKTLGNPTEKSVMQGVTPSGPTVESSNNQLYVVIGAVMGDSGEQQDKFGDDALQMEQANVFGLNTKNLINGCLPQNGYLSNSKMNITNNPLADNDQDKIQNVMEMSFLSSQNNNCSTSSEASGSGSSGANGSSTGTSEEENLKAKTDGKDWLGGAPATEGDWVITVDFLQEAAITSLSSGSIVNVVEKLKLIEQLESGVSVANVCKEYGIAKQTVSGIRKNKDKLKMFAVQSLGGKGIEMVFFPNLSKIGGLPHTVHATEGHDIRPALFASFHRIAENVDTPPRGQNLDKSVIMDVGYAVKEVLLLVLLLDENEERQRSRPLHGAHMTLLFGPVIKSEIFLANSKFPLSAFLWICWIIRWKAGLNDGRLDDSNILLIIRRLAVGRFWLRQLDDKYRRKTSSSDSQDPDGEGSNSSVLGDNKELISTQSLTIVEEDGSMGSGEEQSVVELAHQQALLDGDDDVQYQFRSGDGGTVTYRIVQVGPPAEPVDPIPQIVSAPPGFTPGASVQQVLASPINGGQFYVINPQDVFTSQSSRSLAPRSNIQIESTRGSATRDDRRRATHNEVERRRRDKINNWILKLSKIIPDCTAESAKTAQVSFEGQSKGGILAKACEYIMELRSSNQRLSECLKDNERLIMDLDLLRQQNEELKRNNSLLRTQLSQHGIIPSTDLSSVS</sequence>
<evidence type="ECO:0000256" key="11">
    <source>
        <dbReference type="ARBA" id="ARBA00023180"/>
    </source>
</evidence>
<keyword evidence="6" id="KW-0677">Repeat</keyword>
<evidence type="ECO:0000256" key="16">
    <source>
        <dbReference type="ARBA" id="ARBA00041099"/>
    </source>
</evidence>
<protein>
    <recommendedName>
        <fullName evidence="16">Interference hedgehog</fullName>
    </recommendedName>
</protein>
<dbReference type="GO" id="GO:0046983">
    <property type="term" value="F:protein dimerization activity"/>
    <property type="evidence" value="ECO:0007669"/>
    <property type="project" value="InterPro"/>
</dbReference>
<keyword evidence="3" id="KW-0358">Heparin-binding</keyword>
<dbReference type="Pfam" id="PF00041">
    <property type="entry name" value="fn3"/>
    <property type="match status" value="2"/>
</dbReference>
<feature type="domain" description="Ig-like" evidence="19">
    <location>
        <begin position="338"/>
        <end position="411"/>
    </location>
</feature>
<dbReference type="CDD" id="cd00063">
    <property type="entry name" value="FN3"/>
    <property type="match status" value="2"/>
</dbReference>
<feature type="region of interest" description="Disordered" evidence="18">
    <location>
        <begin position="1237"/>
        <end position="1258"/>
    </location>
</feature>
<dbReference type="Pfam" id="PF04218">
    <property type="entry name" value="CENP-B_N"/>
    <property type="match status" value="1"/>
</dbReference>
<keyword evidence="12" id="KW-0393">Immunoglobulin domain</keyword>
<dbReference type="InterPro" id="IPR009057">
    <property type="entry name" value="Homeodomain-like_sf"/>
</dbReference>
<feature type="domain" description="Fibronectin type-III" evidence="20">
    <location>
        <begin position="638"/>
        <end position="747"/>
    </location>
</feature>
<evidence type="ECO:0000256" key="9">
    <source>
        <dbReference type="ARBA" id="ARBA00023136"/>
    </source>
</evidence>
<evidence type="ECO:0000256" key="7">
    <source>
        <dbReference type="ARBA" id="ARBA00022974"/>
    </source>
</evidence>
<name>A0A7R9I013_9NEOP</name>
<keyword evidence="9" id="KW-0472">Membrane</keyword>
<dbReference type="InterPro" id="IPR003599">
    <property type="entry name" value="Ig_sub"/>
</dbReference>
<evidence type="ECO:0000256" key="17">
    <source>
        <dbReference type="SAM" id="Coils"/>
    </source>
</evidence>
<dbReference type="Pfam" id="PF00010">
    <property type="entry name" value="HLH"/>
    <property type="match status" value="1"/>
</dbReference>
<dbReference type="Pfam" id="PF13927">
    <property type="entry name" value="Ig_3"/>
    <property type="match status" value="2"/>
</dbReference>
<keyword evidence="10" id="KW-1015">Disulfide bond</keyword>
<feature type="domain" description="BHLH" evidence="21">
    <location>
        <begin position="1397"/>
        <end position="1458"/>
    </location>
</feature>
<dbReference type="Gene3D" id="1.10.10.60">
    <property type="entry name" value="Homeodomain-like"/>
    <property type="match status" value="1"/>
</dbReference>
<feature type="compositionally biased region" description="Basic residues" evidence="18">
    <location>
        <begin position="563"/>
        <end position="572"/>
    </location>
</feature>
<evidence type="ECO:0000256" key="10">
    <source>
        <dbReference type="ARBA" id="ARBA00023157"/>
    </source>
</evidence>
<dbReference type="InterPro" id="IPR003598">
    <property type="entry name" value="Ig_sub2"/>
</dbReference>
<comment type="subunit">
    <text evidence="15">Homodimer. Heterotetramer; 2 iHog chains bind 2 hh chains when facilitated by heparin, heparin is required to promote high-affinity interactions between hh and iHog.</text>
</comment>
<dbReference type="GO" id="GO:0008201">
    <property type="term" value="F:heparin binding"/>
    <property type="evidence" value="ECO:0007669"/>
    <property type="project" value="UniProtKB-KW"/>
</dbReference>
<comment type="subcellular location">
    <subcellularLocation>
        <location evidence="2">Membrane</location>
        <topology evidence="2">Single-pass type I membrane protein</topology>
    </subcellularLocation>
    <subcellularLocation>
        <location evidence="1">Nucleus</location>
    </subcellularLocation>
</comment>
<evidence type="ECO:0000256" key="1">
    <source>
        <dbReference type="ARBA" id="ARBA00004123"/>
    </source>
</evidence>
<dbReference type="InterPro" id="IPR007889">
    <property type="entry name" value="HTH_Psq"/>
</dbReference>
<gene>
    <name evidence="22" type="ORF">TBIB3V08_LOCUS4855</name>
</gene>
<evidence type="ECO:0000256" key="15">
    <source>
        <dbReference type="ARBA" id="ARBA00038530"/>
    </source>
</evidence>
<dbReference type="InterPro" id="IPR011598">
    <property type="entry name" value="bHLH_dom"/>
</dbReference>
<feature type="region of interest" description="Disordered" evidence="18">
    <location>
        <begin position="675"/>
        <end position="702"/>
    </location>
</feature>
<feature type="domain" description="Ig-like" evidence="19">
    <location>
        <begin position="428"/>
        <end position="512"/>
    </location>
</feature>
<feature type="region of interest" description="Disordered" evidence="18">
    <location>
        <begin position="950"/>
        <end position="994"/>
    </location>
</feature>
<dbReference type="Pfam" id="PF13895">
    <property type="entry name" value="Ig_2"/>
    <property type="match status" value="1"/>
</dbReference>
<keyword evidence="7" id="KW-0654">Proteoglycan</keyword>
<keyword evidence="11" id="KW-0325">Glycoprotein</keyword>
<dbReference type="InterPro" id="IPR013783">
    <property type="entry name" value="Ig-like_fold"/>
</dbReference>
<dbReference type="EMBL" id="OD565711">
    <property type="protein sequence ID" value="CAD7442425.1"/>
    <property type="molecule type" value="Genomic_DNA"/>
</dbReference>
<dbReference type="InterPro" id="IPR036116">
    <property type="entry name" value="FN3_sf"/>
</dbReference>
<proteinExistence type="inferred from homology"/>
<keyword evidence="4" id="KW-0812">Transmembrane</keyword>
<dbReference type="PROSITE" id="PS50888">
    <property type="entry name" value="BHLH"/>
    <property type="match status" value="1"/>
</dbReference>
<feature type="domain" description="Ig-like" evidence="19">
    <location>
        <begin position="149"/>
        <end position="239"/>
    </location>
</feature>
<dbReference type="InterPro" id="IPR036179">
    <property type="entry name" value="Ig-like_dom_sf"/>
</dbReference>
<dbReference type="InterPro" id="IPR007110">
    <property type="entry name" value="Ig-like_dom"/>
</dbReference>
<evidence type="ECO:0000256" key="2">
    <source>
        <dbReference type="ARBA" id="ARBA00004479"/>
    </source>
</evidence>
<evidence type="ECO:0000259" key="20">
    <source>
        <dbReference type="PROSITE" id="PS50853"/>
    </source>
</evidence>
<evidence type="ECO:0000256" key="13">
    <source>
        <dbReference type="ARBA" id="ARBA00037573"/>
    </source>
</evidence>
<evidence type="ECO:0000256" key="4">
    <source>
        <dbReference type="ARBA" id="ARBA00022692"/>
    </source>
</evidence>
<feature type="region of interest" description="Disordered" evidence="18">
    <location>
        <begin position="540"/>
        <end position="575"/>
    </location>
</feature>
<dbReference type="PANTHER" id="PTHR44170:SF33">
    <property type="entry name" value="BROTHER OF IHOG, ISOFORM G-RELATED"/>
    <property type="match status" value="1"/>
</dbReference>
<feature type="region of interest" description="Disordered" evidence="18">
    <location>
        <begin position="1373"/>
        <end position="1406"/>
    </location>
</feature>
<evidence type="ECO:0000256" key="18">
    <source>
        <dbReference type="SAM" id="MobiDB-lite"/>
    </source>
</evidence>
<feature type="domain" description="Fibronectin type-III" evidence="20">
    <location>
        <begin position="753"/>
        <end position="846"/>
    </location>
</feature>
<dbReference type="SUPFAM" id="SSF47459">
    <property type="entry name" value="HLH, helix-loop-helix DNA-binding domain"/>
    <property type="match status" value="1"/>
</dbReference>
<dbReference type="Gene3D" id="2.60.40.10">
    <property type="entry name" value="Immunoglobulins"/>
    <property type="match status" value="6"/>
</dbReference>
<evidence type="ECO:0000256" key="3">
    <source>
        <dbReference type="ARBA" id="ARBA00022674"/>
    </source>
</evidence>
<dbReference type="SMART" id="SM00353">
    <property type="entry name" value="HLH"/>
    <property type="match status" value="1"/>
</dbReference>
<dbReference type="FunFam" id="2.60.40.10:FF:000032">
    <property type="entry name" value="palladin isoform X1"/>
    <property type="match status" value="1"/>
</dbReference>
<organism evidence="22">
    <name type="scientific">Timema bartmani</name>
    <dbReference type="NCBI Taxonomy" id="61472"/>
    <lineage>
        <taxon>Eukaryota</taxon>
        <taxon>Metazoa</taxon>
        <taxon>Ecdysozoa</taxon>
        <taxon>Arthropoda</taxon>
        <taxon>Hexapoda</taxon>
        <taxon>Insecta</taxon>
        <taxon>Pterygota</taxon>
        <taxon>Neoptera</taxon>
        <taxon>Polyneoptera</taxon>
        <taxon>Phasmatodea</taxon>
        <taxon>Timematodea</taxon>
        <taxon>Timematoidea</taxon>
        <taxon>Timematidae</taxon>
        <taxon>Timema</taxon>
    </lineage>
</organism>
<feature type="compositionally biased region" description="Basic and acidic residues" evidence="18">
    <location>
        <begin position="1392"/>
        <end position="1406"/>
    </location>
</feature>
<feature type="coiled-coil region" evidence="17">
    <location>
        <begin position="1472"/>
        <end position="1499"/>
    </location>
</feature>
<dbReference type="GO" id="GO:0098609">
    <property type="term" value="P:cell-cell adhesion"/>
    <property type="evidence" value="ECO:0007669"/>
    <property type="project" value="TreeGrafter"/>
</dbReference>
<comment type="function">
    <text evidence="13">Mediates response to the active Hedgehog (Hh) protein signal in embryos, functioning upstream or at the level of patched (ptc).</text>
</comment>
<evidence type="ECO:0000259" key="21">
    <source>
        <dbReference type="PROSITE" id="PS50888"/>
    </source>
</evidence>
<dbReference type="FunFam" id="2.60.40.10:FF:000004">
    <property type="entry name" value="DCC isoform 1"/>
    <property type="match status" value="1"/>
</dbReference>
<dbReference type="PROSITE" id="PS50853">
    <property type="entry name" value="FN3"/>
    <property type="match status" value="2"/>
</dbReference>
<dbReference type="InterPro" id="IPR036638">
    <property type="entry name" value="HLH_DNA-bd_sf"/>
</dbReference>
<accession>A0A7R9I013</accession>
<evidence type="ECO:0000256" key="12">
    <source>
        <dbReference type="ARBA" id="ARBA00023319"/>
    </source>
</evidence>
<dbReference type="PANTHER" id="PTHR44170">
    <property type="entry name" value="PROTEIN SIDEKICK"/>
    <property type="match status" value="1"/>
</dbReference>
<keyword evidence="5" id="KW-0732">Signal</keyword>
<dbReference type="SUPFAM" id="SSF49265">
    <property type="entry name" value="Fibronectin type III"/>
    <property type="match status" value="1"/>
</dbReference>
<evidence type="ECO:0000313" key="22">
    <source>
        <dbReference type="EMBL" id="CAD7442425.1"/>
    </source>
</evidence>
<comment type="similarity">
    <text evidence="14">Belongs to the immunoglobulin superfamily. IHOG family.</text>
</comment>
<dbReference type="GO" id="GO:0007411">
    <property type="term" value="P:axon guidance"/>
    <property type="evidence" value="ECO:0007669"/>
    <property type="project" value="TreeGrafter"/>
</dbReference>
<feature type="compositionally biased region" description="Low complexity" evidence="18">
    <location>
        <begin position="956"/>
        <end position="976"/>
    </location>
</feature>
<dbReference type="SMART" id="SM00409">
    <property type="entry name" value="IG"/>
    <property type="match status" value="4"/>
</dbReference>
<dbReference type="PROSITE" id="PS50835">
    <property type="entry name" value="IG_LIKE"/>
    <property type="match status" value="4"/>
</dbReference>
<dbReference type="GO" id="GO:0003677">
    <property type="term" value="F:DNA binding"/>
    <property type="evidence" value="ECO:0007669"/>
    <property type="project" value="InterPro"/>
</dbReference>
<evidence type="ECO:0000256" key="8">
    <source>
        <dbReference type="ARBA" id="ARBA00022989"/>
    </source>
</evidence>